<dbReference type="GO" id="GO:0020037">
    <property type="term" value="F:heme binding"/>
    <property type="evidence" value="ECO:0007669"/>
    <property type="project" value="InterPro"/>
</dbReference>
<gene>
    <name evidence="7" type="ordered locus">Sinac_0430</name>
</gene>
<dbReference type="InterPro" id="IPR013427">
    <property type="entry name" value="Haem-bd_dom_put"/>
</dbReference>
<dbReference type="PANTHER" id="PTHR33546:SF1">
    <property type="entry name" value="LARGE, MULTIFUNCTIONAL SECRETED PROTEIN"/>
    <property type="match status" value="1"/>
</dbReference>
<evidence type="ECO:0000256" key="2">
    <source>
        <dbReference type="ARBA" id="ARBA00022723"/>
    </source>
</evidence>
<dbReference type="eggNOG" id="COG2010">
    <property type="taxonomic scope" value="Bacteria"/>
</dbReference>
<organism evidence="7 8">
    <name type="scientific">Singulisphaera acidiphila (strain ATCC BAA-1392 / DSM 18658 / VKM B-2454 / MOB10)</name>
    <dbReference type="NCBI Taxonomy" id="886293"/>
    <lineage>
        <taxon>Bacteria</taxon>
        <taxon>Pseudomonadati</taxon>
        <taxon>Planctomycetota</taxon>
        <taxon>Planctomycetia</taxon>
        <taxon>Isosphaerales</taxon>
        <taxon>Isosphaeraceae</taxon>
        <taxon>Singulisphaera</taxon>
    </lineage>
</organism>
<dbReference type="KEGG" id="saci:Sinac_0430"/>
<dbReference type="STRING" id="886293.Sinac_0430"/>
<dbReference type="Proteomes" id="UP000010798">
    <property type="component" value="Chromosome"/>
</dbReference>
<dbReference type="NCBIfam" id="TIGR02604">
    <property type="entry name" value="Piru_Ver_Nterm"/>
    <property type="match status" value="1"/>
</dbReference>
<keyword evidence="3 4" id="KW-0408">Iron</keyword>
<evidence type="ECO:0000313" key="8">
    <source>
        <dbReference type="Proteomes" id="UP000010798"/>
    </source>
</evidence>
<name>L0D658_SINAD</name>
<sequence>MTGHQRLWLRFWLILPALLFSTRSEGADPGVAPVDMRGRPLNLDFEAGSLKDWTAEGAAFAGQPIQGDVVAARRSDMKSHHAGQYWVGSYERNGDQPQGTLTSLPFKVTHPFASFLVAGGSSPETCVQLVRRENGQVVSRISGDDTEELKRVVVDLTPYQGQELFVRLVDKQSGGWGHLNFDDFRVHETRPAADPRRVLAAPDAFLHAGLPPAEAAAAMTVPAGFKVTLFAGEPDIHQPIGFTIDDRGRLWVAEAHSYPVRLPDDQARDCILIFEDTDGDGKFDSKKVFADKLNLVSGLEVGFGGVWVGAAPQFLFIPDKDGDDRPDGPPQVMLDGWGYQDTHETLNSFTWGPDGWLYGCHGVFTHSRVGKPGTPDEQRVPINAGIWRYHPTKHQFEVFSQGTSNPWGIDFDEHGQAFETACVIPHLYQMIQGGRYERQAGPHFNPYTYDDIKTIADHRHYLGANPHAGNGRSGDAGGGHAHAGAMIYLGGAWPATYRGSLFMNNIHGGRLNRDVLVPQGSGFVGRHAPDFLMANDSWSQIINMKYGPDGQVYFIDWYDRQQCHDQKMDIHDRTNGRIFKVSYKDPIHTPVNLGKESDAELVKLQKDPNDFFARHARRLLQERGSKPEVRQALHTLLGQAENPIHRLRGLWALQAAGGLGEKEIEAFLGDRDPYLRAWTVQFACETPPSKLVLGWLAERAKTDTSPVVRLYLASALQRIPVADRWEILGVLTQRSEDAGDHNLPLMEWYAAEPLAVADPARALQLATEAKIPPLLPFMARRIGAIGTPEAIALLVETLERTDRSEVHLALLQGLNESLKGRRQVSRPAAWSSAFAKLAKSDNAEIRSLSTSLGVTFGDGAALEVMRKTLADPRAEVGLRQNALTALLKVKDAGAVPTLQVLIADPAFRSPALRALAAFDDPKTPEVVLGGYAKFTPTEKRDALNTLAARVDFARPLLAAVGKGTIPPADLSADLIRQLRNHKDKDVDAQIAKHWGEVRETTEDKAKLIATTKAKLAGRPSQAPDPALGRAVFAKTCQQCHTLFGVGGKVGPELTGSNRADLDYLLSNVLDPSALIGKDYLAHVIATADGRVLTGLLRDEDKDALTIITANETVTVPQTEIEDRRPSDKSMMPDDLLSLLSDHEVRSLVAYLASPAQGPMLATAENVTSFFNGRDLAGWQGESGLWSVENGEIVGKTAGLKHNTFLRSDLLCSDFKLTLQVKLVANEGNSGIQFRSQAAPNDEVKGYQADIGPDWWGKVYEELGRGLLWKESGERYVKMGEWNTYEIVAVGPKIKTMINGKLCADFDDPIGDRRGIFAFQLHSGGPTEVRFKDLRLELIPTGQAAPPISTSSAEAAAPR</sequence>
<dbReference type="EMBL" id="CP003364">
    <property type="protein sequence ID" value="AGA24869.1"/>
    <property type="molecule type" value="Genomic_DNA"/>
</dbReference>
<evidence type="ECO:0000256" key="4">
    <source>
        <dbReference type="PROSITE-ProRule" id="PRU00433"/>
    </source>
</evidence>
<reference evidence="7 8" key="1">
    <citation type="submission" date="2012-02" db="EMBL/GenBank/DDBJ databases">
        <title>Complete sequence of chromosome of Singulisphaera acidiphila DSM 18658.</title>
        <authorList>
            <consortium name="US DOE Joint Genome Institute (JGI-PGF)"/>
            <person name="Lucas S."/>
            <person name="Copeland A."/>
            <person name="Lapidus A."/>
            <person name="Glavina del Rio T."/>
            <person name="Dalin E."/>
            <person name="Tice H."/>
            <person name="Bruce D."/>
            <person name="Goodwin L."/>
            <person name="Pitluck S."/>
            <person name="Peters L."/>
            <person name="Ovchinnikova G."/>
            <person name="Chertkov O."/>
            <person name="Kyrpides N."/>
            <person name="Mavromatis K."/>
            <person name="Ivanova N."/>
            <person name="Brettin T."/>
            <person name="Detter J.C."/>
            <person name="Han C."/>
            <person name="Larimer F."/>
            <person name="Land M."/>
            <person name="Hauser L."/>
            <person name="Markowitz V."/>
            <person name="Cheng J.-F."/>
            <person name="Hugenholtz P."/>
            <person name="Woyke T."/>
            <person name="Wu D."/>
            <person name="Tindall B."/>
            <person name="Pomrenke H."/>
            <person name="Brambilla E."/>
            <person name="Klenk H.-P."/>
            <person name="Eisen J.A."/>
        </authorList>
    </citation>
    <scope>NUCLEOTIDE SEQUENCE [LARGE SCALE GENOMIC DNA]</scope>
    <source>
        <strain evidence="8">ATCC BAA-1392 / DSM 18658 / VKM B-2454 / MOB10</strain>
    </source>
</reference>
<dbReference type="InterPro" id="IPR036909">
    <property type="entry name" value="Cyt_c-like_dom_sf"/>
</dbReference>
<evidence type="ECO:0000256" key="3">
    <source>
        <dbReference type="ARBA" id="ARBA00023004"/>
    </source>
</evidence>
<dbReference type="InterPro" id="IPR011042">
    <property type="entry name" value="6-blade_b-propeller_TolB-like"/>
</dbReference>
<dbReference type="Gene3D" id="1.10.760.10">
    <property type="entry name" value="Cytochrome c-like domain"/>
    <property type="match status" value="1"/>
</dbReference>
<dbReference type="NCBIfam" id="TIGR02603">
    <property type="entry name" value="CxxCH_TIGR02603"/>
    <property type="match status" value="1"/>
</dbReference>
<dbReference type="GO" id="GO:0016787">
    <property type="term" value="F:hydrolase activity"/>
    <property type="evidence" value="ECO:0007669"/>
    <property type="project" value="InterPro"/>
</dbReference>
<keyword evidence="5" id="KW-0732">Signal</keyword>
<accession>L0D658</accession>
<feature type="signal peptide" evidence="5">
    <location>
        <begin position="1"/>
        <end position="26"/>
    </location>
</feature>
<dbReference type="Pfam" id="PF23500">
    <property type="entry name" value="DUF7133"/>
    <property type="match status" value="1"/>
</dbReference>
<evidence type="ECO:0000256" key="1">
    <source>
        <dbReference type="ARBA" id="ARBA00022617"/>
    </source>
</evidence>
<dbReference type="PROSITE" id="PS51007">
    <property type="entry name" value="CYTC"/>
    <property type="match status" value="1"/>
</dbReference>
<dbReference type="PANTHER" id="PTHR33546">
    <property type="entry name" value="LARGE, MULTIFUNCTIONAL SECRETED PROTEIN-RELATED"/>
    <property type="match status" value="1"/>
</dbReference>
<evidence type="ECO:0000256" key="5">
    <source>
        <dbReference type="SAM" id="SignalP"/>
    </source>
</evidence>
<keyword evidence="8" id="KW-1185">Reference proteome</keyword>
<dbReference type="InterPro" id="IPR055557">
    <property type="entry name" value="DUF7133"/>
</dbReference>
<protein>
    <submittedName>
        <fullName evidence="7">Putative membrane-bound dehydrogenase</fullName>
    </submittedName>
</protein>
<dbReference type="SUPFAM" id="SSF48371">
    <property type="entry name" value="ARM repeat"/>
    <property type="match status" value="2"/>
</dbReference>
<dbReference type="Pfam" id="PF06439">
    <property type="entry name" value="3keto-disac_hyd"/>
    <property type="match status" value="1"/>
</dbReference>
<feature type="domain" description="Cytochrome c" evidence="6">
    <location>
        <begin position="1023"/>
        <end position="1155"/>
    </location>
</feature>
<dbReference type="RefSeq" id="WP_015244054.1">
    <property type="nucleotide sequence ID" value="NC_019892.1"/>
</dbReference>
<dbReference type="Gene3D" id="2.120.10.30">
    <property type="entry name" value="TolB, C-terminal domain"/>
    <property type="match status" value="1"/>
</dbReference>
<dbReference type="InterPro" id="IPR010496">
    <property type="entry name" value="AL/BT2_dom"/>
</dbReference>
<keyword evidence="2 4" id="KW-0479">Metal-binding</keyword>
<dbReference type="GO" id="GO:0046872">
    <property type="term" value="F:metal ion binding"/>
    <property type="evidence" value="ECO:0007669"/>
    <property type="project" value="UniProtKB-KW"/>
</dbReference>
<feature type="chain" id="PRO_5003940638" evidence="5">
    <location>
        <begin position="27"/>
        <end position="1358"/>
    </location>
</feature>
<dbReference type="eggNOG" id="COG1413">
    <property type="taxonomic scope" value="Bacteria"/>
</dbReference>
<dbReference type="SUPFAM" id="SSF50952">
    <property type="entry name" value="Soluble quinoprotein glucose dehydrogenase"/>
    <property type="match status" value="1"/>
</dbReference>
<evidence type="ECO:0000313" key="7">
    <source>
        <dbReference type="EMBL" id="AGA24869.1"/>
    </source>
</evidence>
<dbReference type="SUPFAM" id="SSF46626">
    <property type="entry name" value="Cytochrome c"/>
    <property type="match status" value="1"/>
</dbReference>
<dbReference type="InterPro" id="IPR011989">
    <property type="entry name" value="ARM-like"/>
</dbReference>
<dbReference type="OrthoDB" id="225269at2"/>
<dbReference type="eggNOG" id="COG2133">
    <property type="taxonomic scope" value="Bacteria"/>
</dbReference>
<dbReference type="GO" id="GO:0009055">
    <property type="term" value="F:electron transfer activity"/>
    <property type="evidence" value="ECO:0007669"/>
    <property type="project" value="InterPro"/>
</dbReference>
<dbReference type="Gene3D" id="2.60.120.560">
    <property type="entry name" value="Exo-inulinase, domain 1"/>
    <property type="match status" value="1"/>
</dbReference>
<proteinExistence type="predicted"/>
<dbReference type="InterPro" id="IPR009056">
    <property type="entry name" value="Cyt_c-like_dom"/>
</dbReference>
<dbReference type="InterPro" id="IPR016024">
    <property type="entry name" value="ARM-type_fold"/>
</dbReference>
<keyword evidence="1 4" id="KW-0349">Heme</keyword>
<evidence type="ECO:0000259" key="6">
    <source>
        <dbReference type="PROSITE" id="PS51007"/>
    </source>
</evidence>
<dbReference type="InterPro" id="IPR011041">
    <property type="entry name" value="Quinoprot_gluc/sorb_DH_b-prop"/>
</dbReference>
<dbReference type="HOGENOM" id="CLU_004500_1_0_0"/>
<dbReference type="InterPro" id="IPR013428">
    <property type="entry name" value="Membrane-bound_put_N"/>
</dbReference>
<dbReference type="Gene3D" id="1.25.10.10">
    <property type="entry name" value="Leucine-rich Repeat Variant"/>
    <property type="match status" value="2"/>
</dbReference>